<evidence type="ECO:0000256" key="1">
    <source>
        <dbReference type="SAM" id="Phobius"/>
    </source>
</evidence>
<feature type="transmembrane region" description="Helical" evidence="1">
    <location>
        <begin position="58"/>
        <end position="78"/>
    </location>
</feature>
<proteinExistence type="predicted"/>
<dbReference type="PANTHER" id="PTHR37464:SF1">
    <property type="entry name" value="BLL2463 PROTEIN"/>
    <property type="match status" value="1"/>
</dbReference>
<dbReference type="Proteomes" id="UP000253061">
    <property type="component" value="Unassembled WGS sequence"/>
</dbReference>
<keyword evidence="1" id="KW-1133">Transmembrane helix</keyword>
<evidence type="ECO:0000313" key="5">
    <source>
        <dbReference type="Proteomes" id="UP000253061"/>
    </source>
</evidence>
<dbReference type="Gene3D" id="3.40.50.12140">
    <property type="entry name" value="Domain of unknown function DUF4159"/>
    <property type="match status" value="1"/>
</dbReference>
<feature type="domain" description="DUF4159" evidence="3">
    <location>
        <begin position="687"/>
        <end position="883"/>
    </location>
</feature>
<evidence type="ECO:0000313" key="4">
    <source>
        <dbReference type="EMBL" id="RCK22230.1"/>
    </source>
</evidence>
<dbReference type="NCBIfam" id="TIGR02226">
    <property type="entry name" value="two_anch"/>
    <property type="match status" value="1"/>
</dbReference>
<dbReference type="EMBL" id="JPWB01000004">
    <property type="protein sequence ID" value="RCK22230.1"/>
    <property type="molecule type" value="Genomic_DNA"/>
</dbReference>
<dbReference type="Pfam" id="PF07584">
    <property type="entry name" value="BatA"/>
    <property type="match status" value="1"/>
</dbReference>
<dbReference type="InterPro" id="IPR024163">
    <property type="entry name" value="Aerotolerance_reg_N"/>
</dbReference>
<sequence length="903" mass="98857">MSLSAITFLYPAMLAGLMVLPIVWLLIRSAPRSPKTIVFPAARILRGLKSNRRDIQRAPIWQTILRCLILTLLIIAAARPVMNRNDFAADDGAILIIADNGWDSAANWRQYRTALDQIANQARFDLQTVYIAQTVPEAAGASTWKLPDIVGPVSPADTTSLFDRLQPRPWSADYTALSDLISERPEMNRSVGSILWLTGQMDSPDKAELASELLDIAPITIISPTTTDRIAIRSLNRSGTGMVATLSHNRDDLPRTVNLLARGERGNVILRHSVDLAANTDQSDVAIMLPSDISNAIQSVGIEGIESAATMFQTGARWQQRRVGVVASSGDGPGVLSDQYFFLDRALSPYADVTYAPLGTLLENGVDVLVSAGPISGLGSQFDALERWINQGGMLVRFAGDSSSQIGNDFLPVRLRLGNRDFGGSMSWEKPKRLLDFPENSPFHGIAVPGDITVTRQLLAEPDPDIVSKTWARLTDGTPLITSAPRNAGRLVLFHVTPWADWSNLPMSGLFVELWQKILPLASPSNRSDAELQSSLPAQTVLDGFGHPHQPDALILPVQTPLPTPSPRHPPGIYGENGQAVALNLGPSLTDIGRDVVWPSGVSTREVTDQNQIDLAALCLLAAFILVLFDALILLVLNHVSLRRSRRSNALTSVLLAVILTGASIAVMHPLPSAAATNLPEAALQPRLAYLETGNAPVDRLSHAGMTGLTEILRRRSAADLNSVDGINPETDELSFYPLIYWPLVDGQEPFSERAQDRLNRYLNNGGMILIDSRDREVEPARLRRLLAGLEVPLLDRAPSDHILFRSFYLLDHAFGRFSEPLWLDARPSQRLDGVASVLFGGNDWASAWIIPEGRDDLRNEDISPRQREMAYRFGVNLVMYALTGSYKGDQVHIPAILERLGR</sequence>
<dbReference type="InterPro" id="IPR011933">
    <property type="entry name" value="Double_TM_dom"/>
</dbReference>
<reference evidence="4 5" key="1">
    <citation type="submission" date="2014-07" db="EMBL/GenBank/DDBJ databases">
        <title>Draft genome sequence of Thalassospira profundimaris R8-17.</title>
        <authorList>
            <person name="Lai Q."/>
            <person name="Shao Z."/>
        </authorList>
    </citation>
    <scope>NUCLEOTIDE SEQUENCE [LARGE SCALE GENOMIC DNA]</scope>
    <source>
        <strain evidence="4 5">R8-17</strain>
    </source>
</reference>
<gene>
    <name evidence="4" type="ORF">TH6_11205</name>
</gene>
<feature type="transmembrane region" description="Helical" evidence="1">
    <location>
        <begin position="649"/>
        <end position="671"/>
    </location>
</feature>
<evidence type="ECO:0000259" key="2">
    <source>
        <dbReference type="Pfam" id="PF07584"/>
    </source>
</evidence>
<dbReference type="PANTHER" id="PTHR37464">
    <property type="entry name" value="BLL2463 PROTEIN"/>
    <property type="match status" value="1"/>
</dbReference>
<dbReference type="RefSeq" id="WP_062955891.1">
    <property type="nucleotide sequence ID" value="NZ_JPWB01000004.1"/>
</dbReference>
<keyword evidence="1" id="KW-0812">Transmembrane</keyword>
<accession>A0A367VDD6</accession>
<evidence type="ECO:0008006" key="6">
    <source>
        <dbReference type="Google" id="ProtNLM"/>
    </source>
</evidence>
<organism evidence="4 5">
    <name type="scientific">Thalassospira profundimaris</name>
    <dbReference type="NCBI Taxonomy" id="502049"/>
    <lineage>
        <taxon>Bacteria</taxon>
        <taxon>Pseudomonadati</taxon>
        <taxon>Pseudomonadota</taxon>
        <taxon>Alphaproteobacteria</taxon>
        <taxon>Rhodospirillales</taxon>
        <taxon>Thalassospiraceae</taxon>
        <taxon>Thalassospira</taxon>
    </lineage>
</organism>
<evidence type="ECO:0000259" key="3">
    <source>
        <dbReference type="Pfam" id="PF13709"/>
    </source>
</evidence>
<keyword evidence="1" id="KW-0472">Membrane</keyword>
<comment type="caution">
    <text evidence="4">The sequence shown here is derived from an EMBL/GenBank/DDBJ whole genome shotgun (WGS) entry which is preliminary data.</text>
</comment>
<name>A0A367VDD6_9PROT</name>
<dbReference type="SUPFAM" id="SSF52317">
    <property type="entry name" value="Class I glutamine amidotransferase-like"/>
    <property type="match status" value="1"/>
</dbReference>
<feature type="transmembrane region" description="Helical" evidence="1">
    <location>
        <begin position="615"/>
        <end position="637"/>
    </location>
</feature>
<dbReference type="InterPro" id="IPR029062">
    <property type="entry name" value="Class_I_gatase-like"/>
</dbReference>
<protein>
    <recommendedName>
        <fullName evidence="6">DUF4159 domain-containing protein</fullName>
    </recommendedName>
</protein>
<dbReference type="Pfam" id="PF13709">
    <property type="entry name" value="DUF4159"/>
    <property type="match status" value="1"/>
</dbReference>
<feature type="transmembrane region" description="Helical" evidence="1">
    <location>
        <begin position="6"/>
        <end position="27"/>
    </location>
</feature>
<dbReference type="AlphaFoldDB" id="A0A367VDD6"/>
<dbReference type="InterPro" id="IPR025297">
    <property type="entry name" value="DUF4159"/>
</dbReference>
<feature type="domain" description="Aerotolerance regulator N-terminal" evidence="2">
    <location>
        <begin position="6"/>
        <end position="80"/>
    </location>
</feature>